<protein>
    <recommendedName>
        <fullName evidence="2">Cytochrome c domain-containing protein</fullName>
    </recommendedName>
</protein>
<dbReference type="InterPro" id="IPR002327">
    <property type="entry name" value="Cyt_c_1A/1B"/>
</dbReference>
<proteinExistence type="predicted"/>
<dbReference type="AlphaFoldDB" id="A0A974S876"/>
<evidence type="ECO:0008006" key="2">
    <source>
        <dbReference type="Google" id="ProtNLM"/>
    </source>
</evidence>
<dbReference type="SUPFAM" id="SSF46626">
    <property type="entry name" value="Cytochrome c"/>
    <property type="match status" value="1"/>
</dbReference>
<dbReference type="EMBL" id="CP068570">
    <property type="protein sequence ID" value="QQZ50074.1"/>
    <property type="molecule type" value="Genomic_DNA"/>
</dbReference>
<dbReference type="InterPro" id="IPR036909">
    <property type="entry name" value="Cyt_c-like_dom_sf"/>
</dbReference>
<dbReference type="GO" id="GO:0020037">
    <property type="term" value="F:heme binding"/>
    <property type="evidence" value="ECO:0007669"/>
    <property type="project" value="InterPro"/>
</dbReference>
<accession>A0A974S876</accession>
<gene>
    <name evidence="1" type="ORF">JKL49_26205</name>
</gene>
<dbReference type="GO" id="GO:0009055">
    <property type="term" value="F:electron transfer activity"/>
    <property type="evidence" value="ECO:0007669"/>
    <property type="project" value="InterPro"/>
</dbReference>
<organism evidence="1">
    <name type="scientific">Phenylobacterium glaciei</name>
    <dbReference type="NCBI Taxonomy" id="2803784"/>
    <lineage>
        <taxon>Bacteria</taxon>
        <taxon>Pseudomonadati</taxon>
        <taxon>Pseudomonadota</taxon>
        <taxon>Alphaproteobacteria</taxon>
        <taxon>Caulobacterales</taxon>
        <taxon>Caulobacteraceae</taxon>
        <taxon>Phenylobacterium</taxon>
    </lineage>
</organism>
<evidence type="ECO:0000313" key="1">
    <source>
        <dbReference type="EMBL" id="QQZ50074.1"/>
    </source>
</evidence>
<sequence length="51" mass="5670">MKGAGGVWDEARLRTYLPGPQKLIPGIRMTYPGLKNPAQLDDLIAYLKTLK</sequence>
<dbReference type="PRINTS" id="PR00604">
    <property type="entry name" value="CYTCHRMECIAB"/>
</dbReference>
<dbReference type="Gene3D" id="1.10.760.10">
    <property type="entry name" value="Cytochrome c-like domain"/>
    <property type="match status" value="1"/>
</dbReference>
<name>A0A974S876_9CAUL</name>
<reference evidence="1" key="1">
    <citation type="submission" date="2021-01" db="EMBL/GenBank/DDBJ databases">
        <title>Genome sequence of Phenylobacterium sp. 20VBR1 isolated from a valley glaceir, Ny-Alesund, Svalbard.</title>
        <authorList>
            <person name="Thomas F.A."/>
            <person name="Krishnan K.P."/>
            <person name="Sinha R.K."/>
        </authorList>
    </citation>
    <scope>NUCLEOTIDE SEQUENCE</scope>
    <source>
        <strain evidence="1">20VBR1</strain>
    </source>
</reference>